<accession>A0AAV4HRD2</accession>
<sequence length="133" mass="13629">MQEIVTSSCAISPSTGSLVESPNCSSFTSPTPTLCKKGRSAALAQHLGLLPQGYTGDLWPRSAVLDWEINNTDLEKHSSSSSSREVVVVEAAAVVVVGVVVVVVVAAAAVVVVVAVAVVVVEVVVVVIVVVVH</sequence>
<protein>
    <submittedName>
        <fullName evidence="2">Uncharacterized protein</fullName>
    </submittedName>
</protein>
<evidence type="ECO:0000313" key="3">
    <source>
        <dbReference type="Proteomes" id="UP000762676"/>
    </source>
</evidence>
<gene>
    <name evidence="2" type="ORF">ElyMa_002796100</name>
</gene>
<feature type="transmembrane region" description="Helical" evidence="1">
    <location>
        <begin position="112"/>
        <end position="132"/>
    </location>
</feature>
<keyword evidence="1" id="KW-1133">Transmembrane helix</keyword>
<dbReference type="AlphaFoldDB" id="A0AAV4HRD2"/>
<keyword evidence="1" id="KW-0472">Membrane</keyword>
<dbReference type="EMBL" id="BMAT01005780">
    <property type="protein sequence ID" value="GFR99588.1"/>
    <property type="molecule type" value="Genomic_DNA"/>
</dbReference>
<keyword evidence="3" id="KW-1185">Reference proteome</keyword>
<proteinExistence type="predicted"/>
<evidence type="ECO:0000313" key="2">
    <source>
        <dbReference type="EMBL" id="GFR99588.1"/>
    </source>
</evidence>
<comment type="caution">
    <text evidence="2">The sequence shown here is derived from an EMBL/GenBank/DDBJ whole genome shotgun (WGS) entry which is preliminary data.</text>
</comment>
<reference evidence="2 3" key="1">
    <citation type="journal article" date="2021" name="Elife">
        <title>Chloroplast acquisition without the gene transfer in kleptoplastic sea slugs, Plakobranchus ocellatus.</title>
        <authorList>
            <person name="Maeda T."/>
            <person name="Takahashi S."/>
            <person name="Yoshida T."/>
            <person name="Shimamura S."/>
            <person name="Takaki Y."/>
            <person name="Nagai Y."/>
            <person name="Toyoda A."/>
            <person name="Suzuki Y."/>
            <person name="Arimoto A."/>
            <person name="Ishii H."/>
            <person name="Satoh N."/>
            <person name="Nishiyama T."/>
            <person name="Hasebe M."/>
            <person name="Maruyama T."/>
            <person name="Minagawa J."/>
            <person name="Obokata J."/>
            <person name="Shigenobu S."/>
        </authorList>
    </citation>
    <scope>NUCLEOTIDE SEQUENCE [LARGE SCALE GENOMIC DNA]</scope>
</reference>
<feature type="transmembrane region" description="Helical" evidence="1">
    <location>
        <begin position="86"/>
        <end position="106"/>
    </location>
</feature>
<name>A0AAV4HRD2_9GAST</name>
<dbReference type="Proteomes" id="UP000762676">
    <property type="component" value="Unassembled WGS sequence"/>
</dbReference>
<evidence type="ECO:0000256" key="1">
    <source>
        <dbReference type="SAM" id="Phobius"/>
    </source>
</evidence>
<keyword evidence="1" id="KW-0812">Transmembrane</keyword>
<organism evidence="2 3">
    <name type="scientific">Elysia marginata</name>
    <dbReference type="NCBI Taxonomy" id="1093978"/>
    <lineage>
        <taxon>Eukaryota</taxon>
        <taxon>Metazoa</taxon>
        <taxon>Spiralia</taxon>
        <taxon>Lophotrochozoa</taxon>
        <taxon>Mollusca</taxon>
        <taxon>Gastropoda</taxon>
        <taxon>Heterobranchia</taxon>
        <taxon>Euthyneura</taxon>
        <taxon>Panpulmonata</taxon>
        <taxon>Sacoglossa</taxon>
        <taxon>Placobranchoidea</taxon>
        <taxon>Plakobranchidae</taxon>
        <taxon>Elysia</taxon>
    </lineage>
</organism>